<evidence type="ECO:0000313" key="2">
    <source>
        <dbReference type="EMBL" id="KRV46585.1"/>
    </source>
</evidence>
<sequence>MSQPGSALVFSPANGPVEEPVTKLGGQPVWLAEPQWPLSRTSGEPMEFIGQFALDGGRLAYLFMTGPDQHPAGSWNAESGENALLIQPGGRVPGFLTVRAQAEGPSAGADHLPHVSTGRGVAVLGGPGVEPDWIQGEEYPGDDWQLVVQLTDNLPFYVNFGDCGYGYAFVSPDGRDGRFLWQCS</sequence>
<comment type="caution">
    <text evidence="2">The sequence shown here is derived from an EMBL/GenBank/DDBJ whole genome shotgun (WGS) entry which is preliminary data.</text>
</comment>
<name>A0A0T6LKS0_WENVI</name>
<dbReference type="OrthoDB" id="253985at2"/>
<gene>
    <name evidence="2" type="ORF">AQ490_11950</name>
</gene>
<evidence type="ECO:0000256" key="1">
    <source>
        <dbReference type="SAM" id="MobiDB-lite"/>
    </source>
</evidence>
<dbReference type="AlphaFoldDB" id="A0A0T6LKS0"/>
<organism evidence="2 3">
    <name type="scientific">Wenjunlia vitaminophila</name>
    <name type="common">Streptomyces vitaminophilus</name>
    <dbReference type="NCBI Taxonomy" id="76728"/>
    <lineage>
        <taxon>Bacteria</taxon>
        <taxon>Bacillati</taxon>
        <taxon>Actinomycetota</taxon>
        <taxon>Actinomycetes</taxon>
        <taxon>Kitasatosporales</taxon>
        <taxon>Streptomycetaceae</taxon>
        <taxon>Wenjunlia</taxon>
    </lineage>
</organism>
<protein>
    <recommendedName>
        <fullName evidence="4">DUF1963 domain-containing protein</fullName>
    </recommendedName>
</protein>
<dbReference type="STRING" id="76728.AQ490_11950"/>
<dbReference type="eggNOG" id="COG3878">
    <property type="taxonomic scope" value="Bacteria"/>
</dbReference>
<keyword evidence="3" id="KW-1185">Reference proteome</keyword>
<proteinExistence type="predicted"/>
<reference evidence="2 3" key="1">
    <citation type="submission" date="2015-10" db="EMBL/GenBank/DDBJ databases">
        <title>Draft genome sequence of pyrrolomycin-producing Streptomyces vitaminophilus.</title>
        <authorList>
            <person name="Graham D.E."/>
            <person name="Mahan K.M."/>
            <person name="Klingeman D.M."/>
            <person name="Hettich R.L."/>
            <person name="Parry R.J."/>
        </authorList>
    </citation>
    <scope>NUCLEOTIDE SEQUENCE [LARGE SCALE GENOMIC DNA]</scope>
    <source>
        <strain evidence="2 3">ATCC 31673</strain>
    </source>
</reference>
<accession>A0A0T6LKS0</accession>
<dbReference type="Proteomes" id="UP000050867">
    <property type="component" value="Unassembled WGS sequence"/>
</dbReference>
<evidence type="ECO:0000313" key="3">
    <source>
        <dbReference type="Proteomes" id="UP000050867"/>
    </source>
</evidence>
<evidence type="ECO:0008006" key="4">
    <source>
        <dbReference type="Google" id="ProtNLM"/>
    </source>
</evidence>
<dbReference type="EMBL" id="LLZU01000039">
    <property type="protein sequence ID" value="KRV46585.1"/>
    <property type="molecule type" value="Genomic_DNA"/>
</dbReference>
<dbReference type="RefSeq" id="WP_018386876.1">
    <property type="nucleotide sequence ID" value="NZ_LLZU01000039.1"/>
</dbReference>
<feature type="region of interest" description="Disordered" evidence="1">
    <location>
        <begin position="1"/>
        <end position="21"/>
    </location>
</feature>